<dbReference type="Pfam" id="PF11902">
    <property type="entry name" value="DUF3422"/>
    <property type="match status" value="1"/>
</dbReference>
<organism evidence="2 3">
    <name type="scientific">Limnohabitans lacus</name>
    <dbReference type="NCBI Taxonomy" id="3045173"/>
    <lineage>
        <taxon>Bacteria</taxon>
        <taxon>Pseudomonadati</taxon>
        <taxon>Pseudomonadota</taxon>
        <taxon>Betaproteobacteria</taxon>
        <taxon>Burkholderiales</taxon>
        <taxon>Comamonadaceae</taxon>
        <taxon>Limnohabitans</taxon>
    </lineage>
</organism>
<evidence type="ECO:0000256" key="1">
    <source>
        <dbReference type="SAM" id="Coils"/>
    </source>
</evidence>
<keyword evidence="1" id="KW-0175">Coiled coil</keyword>
<dbReference type="Proteomes" id="UP001431902">
    <property type="component" value="Unassembled WGS sequence"/>
</dbReference>
<dbReference type="InterPro" id="IPR021830">
    <property type="entry name" value="DUF3422"/>
</dbReference>
<evidence type="ECO:0000313" key="2">
    <source>
        <dbReference type="EMBL" id="MDI9234670.1"/>
    </source>
</evidence>
<name>A0ABT6X970_9BURK</name>
<dbReference type="EMBL" id="JASGBH010000009">
    <property type="protein sequence ID" value="MDI9234670.1"/>
    <property type="molecule type" value="Genomic_DNA"/>
</dbReference>
<accession>A0ABT6X970</accession>
<feature type="coiled-coil region" evidence="1">
    <location>
        <begin position="189"/>
        <end position="220"/>
    </location>
</feature>
<proteinExistence type="predicted"/>
<reference evidence="2" key="1">
    <citation type="submission" date="2023-05" db="EMBL/GenBank/DDBJ databases">
        <title>Limnohabitans sp. strain HM2-2 Genome sequencing and assembly.</title>
        <authorList>
            <person name="Jung Y."/>
        </authorList>
    </citation>
    <scope>NUCLEOTIDE SEQUENCE</scope>
    <source>
        <strain evidence="2">HM2-2</strain>
    </source>
</reference>
<evidence type="ECO:0000313" key="3">
    <source>
        <dbReference type="Proteomes" id="UP001431902"/>
    </source>
</evidence>
<comment type="caution">
    <text evidence="2">The sequence shown here is derived from an EMBL/GenBank/DDBJ whole genome shotgun (WGS) entry which is preliminary data.</text>
</comment>
<protein>
    <submittedName>
        <fullName evidence="2">DUF3422 domain-containing protein</fullName>
    </submittedName>
</protein>
<keyword evidence="3" id="KW-1185">Reference proteome</keyword>
<gene>
    <name evidence="2" type="ORF">QLQ16_12600</name>
</gene>
<sequence length="393" mass="43748">MFPSKITPEQFFTGSIQPEATQGNFLQIQCPGYKVIWERHTEFTRYSIFQSLPPHAQWGSSLPELTPYVATGTEWLRNIPGQTITAIHLTMLNEGMEDPDAFAKARQWLGEGTVIGSKMGRASGSQSHSHLMTHLRIGADGFERILVLAAPDTSENRSGRIAQRLLELETYRIMSLLSLPLAKTLASQLTQSELRLVEINDRLEKKMDKDELLLDDLTALAAEVESTTAENSFRFSAARAYDAIVQQRIAEMREQPLSGIQTVGEFMQRRLAPAMTTVNATSLRLSALAERIARASDLLRTRVDIASENHNQELLEKLTKGQATQLRLQTTVEGLSIAAISYYVVSLTLYLGKALQASGVNVSPEMLAGFSTPIVLFVCWRMVQKIHRSLQSV</sequence>